<name>A0A6H5GZB7_9HEMI</name>
<feature type="region of interest" description="Disordered" evidence="11">
    <location>
        <begin position="442"/>
        <end position="506"/>
    </location>
</feature>
<dbReference type="AlphaFoldDB" id="A0A6H5GZB7"/>
<feature type="non-terminal residue" evidence="13">
    <location>
        <position position="638"/>
    </location>
</feature>
<feature type="compositionally biased region" description="Pro residues" evidence="11">
    <location>
        <begin position="454"/>
        <end position="464"/>
    </location>
</feature>
<evidence type="ECO:0000256" key="7">
    <source>
        <dbReference type="ARBA" id="ARBA00023125"/>
    </source>
</evidence>
<keyword evidence="5" id="KW-0862">Zinc</keyword>
<feature type="domain" description="C2H2-type" evidence="12">
    <location>
        <begin position="512"/>
        <end position="539"/>
    </location>
</feature>
<protein>
    <recommendedName>
        <fullName evidence="12">C2H2-type domain-containing protein</fullName>
    </recommendedName>
</protein>
<evidence type="ECO:0000256" key="8">
    <source>
        <dbReference type="ARBA" id="ARBA00023163"/>
    </source>
</evidence>
<keyword evidence="8" id="KW-0804">Transcription</keyword>
<feature type="compositionally biased region" description="Basic and acidic residues" evidence="11">
    <location>
        <begin position="320"/>
        <end position="330"/>
    </location>
</feature>
<dbReference type="GO" id="GO:0000978">
    <property type="term" value="F:RNA polymerase II cis-regulatory region sequence-specific DNA binding"/>
    <property type="evidence" value="ECO:0007669"/>
    <property type="project" value="TreeGrafter"/>
</dbReference>
<dbReference type="SUPFAM" id="SSF57667">
    <property type="entry name" value="beta-beta-alpha zinc fingers"/>
    <property type="match status" value="1"/>
</dbReference>
<evidence type="ECO:0000256" key="9">
    <source>
        <dbReference type="ARBA" id="ARBA00023242"/>
    </source>
</evidence>
<feature type="region of interest" description="Disordered" evidence="11">
    <location>
        <begin position="189"/>
        <end position="354"/>
    </location>
</feature>
<evidence type="ECO:0000313" key="14">
    <source>
        <dbReference type="Proteomes" id="UP000479000"/>
    </source>
</evidence>
<dbReference type="PROSITE" id="PS00028">
    <property type="entry name" value="ZINC_FINGER_C2H2_1"/>
    <property type="match status" value="2"/>
</dbReference>
<dbReference type="Gene3D" id="3.30.160.60">
    <property type="entry name" value="Classic Zinc Finger"/>
    <property type="match status" value="2"/>
</dbReference>
<evidence type="ECO:0000256" key="11">
    <source>
        <dbReference type="SAM" id="MobiDB-lite"/>
    </source>
</evidence>
<keyword evidence="14" id="KW-1185">Reference proteome</keyword>
<keyword evidence="4 10" id="KW-0863">Zinc-finger</keyword>
<dbReference type="SMART" id="SM00355">
    <property type="entry name" value="ZnF_C2H2"/>
    <property type="match status" value="2"/>
</dbReference>
<keyword evidence="7" id="KW-0238">DNA-binding</keyword>
<dbReference type="PROSITE" id="PS50157">
    <property type="entry name" value="ZINC_FINGER_C2H2_2"/>
    <property type="match status" value="2"/>
</dbReference>
<dbReference type="GO" id="GO:0008270">
    <property type="term" value="F:zinc ion binding"/>
    <property type="evidence" value="ECO:0007669"/>
    <property type="project" value="UniProtKB-KW"/>
</dbReference>
<dbReference type="PANTHER" id="PTHR45993:SF7">
    <property type="entry name" value="TRANSCRIPTION FACTOR KEN"/>
    <property type="match status" value="1"/>
</dbReference>
<feature type="compositionally biased region" description="Polar residues" evidence="11">
    <location>
        <begin position="271"/>
        <end position="283"/>
    </location>
</feature>
<accession>A0A6H5GZB7</accession>
<keyword evidence="9" id="KW-0539">Nucleus</keyword>
<feature type="domain" description="C2H2-type" evidence="12">
    <location>
        <begin position="540"/>
        <end position="563"/>
    </location>
</feature>
<evidence type="ECO:0000259" key="12">
    <source>
        <dbReference type="PROSITE" id="PS50157"/>
    </source>
</evidence>
<dbReference type="FunFam" id="3.30.160.60:FF:002059">
    <property type="entry name" value="transcription factor Ken"/>
    <property type="match status" value="1"/>
</dbReference>
<evidence type="ECO:0000313" key="13">
    <source>
        <dbReference type="EMBL" id="CAB0008546.1"/>
    </source>
</evidence>
<evidence type="ECO:0000256" key="5">
    <source>
        <dbReference type="ARBA" id="ARBA00022833"/>
    </source>
</evidence>
<sequence>MRSPSCLRGFQNVEDGSRNRVQFTHFLTSSIAAIRSLGSHEMVDTGPIKTILGLHWRSASPERVSRSAGPVGRSLFSNKAGMPRAPRLVRYIRRDSLALGHTRRAMFGGECCGLLTLHYGKHHMSVGDEVRRWFETEAHADVTLACQGGTLRAHRSGRVSCFYDTPSEVNDVIELFELLEIRSELWEEKARGGERLSSDERRHRERSTSGAESDSSVTGSSTGGRSAERPPHQHDVVPMSTSPSGLPLVGSGSSGSEGGRTPHRRRRSSSTPVNLSINSQDVGAQNAVVKQEPSPESLDNQPVENLSSRPNDKCYSPRLVKIDTVDDEGRPMSLAEPPPPRITGYSSHLHHKRKSRYMEDYRSSHLEFDDPHKTPEEALGQATPENYVVTPHRKRRPGFHNSPAQNPPFVPYSPSYIEEMAIRSRHAAPYLLDSLKTDVLRHASGVGGGSESHPVPPPPSPPPSRLHYPEAPWSSWPLPPPQPPSRKEEPPPIVPHVKTEGEETTKAPSREYRCEYCGKQFGMSWNLKTHLRVHTGEKPFACRLCVAMFKQKAHLLKHLCSVHRNVICAAGSDGDSGHFNCCFCNLTFESLQDNPSFQALAFRAKIPQIRSVLTCRGDPKRVTRPGDRIVTVVRAQNR</sequence>
<proteinExistence type="predicted"/>
<comment type="subcellular location">
    <subcellularLocation>
        <location evidence="1">Nucleus</location>
    </subcellularLocation>
</comment>
<keyword evidence="2" id="KW-0479">Metal-binding</keyword>
<gene>
    <name evidence="13" type="ORF">NTEN_LOCUS13792</name>
</gene>
<evidence type="ECO:0000256" key="10">
    <source>
        <dbReference type="PROSITE-ProRule" id="PRU00042"/>
    </source>
</evidence>
<evidence type="ECO:0000256" key="6">
    <source>
        <dbReference type="ARBA" id="ARBA00023015"/>
    </source>
</evidence>
<dbReference type="OrthoDB" id="8117402at2759"/>
<dbReference type="Pfam" id="PF00096">
    <property type="entry name" value="zf-C2H2"/>
    <property type="match status" value="1"/>
</dbReference>
<dbReference type="EMBL" id="CADCXU010020483">
    <property type="protein sequence ID" value="CAB0008546.1"/>
    <property type="molecule type" value="Genomic_DNA"/>
</dbReference>
<dbReference type="InterPro" id="IPR013087">
    <property type="entry name" value="Znf_C2H2_type"/>
</dbReference>
<organism evidence="13 14">
    <name type="scientific">Nesidiocoris tenuis</name>
    <dbReference type="NCBI Taxonomy" id="355587"/>
    <lineage>
        <taxon>Eukaryota</taxon>
        <taxon>Metazoa</taxon>
        <taxon>Ecdysozoa</taxon>
        <taxon>Arthropoda</taxon>
        <taxon>Hexapoda</taxon>
        <taxon>Insecta</taxon>
        <taxon>Pterygota</taxon>
        <taxon>Neoptera</taxon>
        <taxon>Paraneoptera</taxon>
        <taxon>Hemiptera</taxon>
        <taxon>Heteroptera</taxon>
        <taxon>Panheteroptera</taxon>
        <taxon>Cimicomorpha</taxon>
        <taxon>Miridae</taxon>
        <taxon>Dicyphina</taxon>
        <taxon>Nesidiocoris</taxon>
    </lineage>
</organism>
<dbReference type="FunFam" id="3.30.160.60:FF:002034">
    <property type="entry name" value="transcription factor Ken"/>
    <property type="match status" value="1"/>
</dbReference>
<dbReference type="InterPro" id="IPR051497">
    <property type="entry name" value="Dev/Hematopoietic_TF"/>
</dbReference>
<keyword evidence="3" id="KW-0677">Repeat</keyword>
<feature type="compositionally biased region" description="Basic and acidic residues" evidence="11">
    <location>
        <begin position="189"/>
        <end position="202"/>
    </location>
</feature>
<feature type="compositionally biased region" description="Basic and acidic residues" evidence="11">
    <location>
        <begin position="497"/>
        <end position="506"/>
    </location>
</feature>
<feature type="compositionally biased region" description="Polar residues" evidence="11">
    <location>
        <begin position="297"/>
        <end position="309"/>
    </location>
</feature>
<evidence type="ECO:0000256" key="1">
    <source>
        <dbReference type="ARBA" id="ARBA00004123"/>
    </source>
</evidence>
<evidence type="ECO:0000256" key="4">
    <source>
        <dbReference type="ARBA" id="ARBA00022771"/>
    </source>
</evidence>
<feature type="compositionally biased region" description="Low complexity" evidence="11">
    <location>
        <begin position="209"/>
        <end position="225"/>
    </location>
</feature>
<evidence type="ECO:0000256" key="3">
    <source>
        <dbReference type="ARBA" id="ARBA00022737"/>
    </source>
</evidence>
<reference evidence="13 14" key="1">
    <citation type="submission" date="2020-02" db="EMBL/GenBank/DDBJ databases">
        <authorList>
            <person name="Ferguson B K."/>
        </authorList>
    </citation>
    <scope>NUCLEOTIDE SEQUENCE [LARGE SCALE GENOMIC DNA]</scope>
</reference>
<feature type="compositionally biased region" description="Low complexity" evidence="11">
    <location>
        <begin position="242"/>
        <end position="251"/>
    </location>
</feature>
<dbReference type="GO" id="GO:0003700">
    <property type="term" value="F:DNA-binding transcription factor activity"/>
    <property type="evidence" value="ECO:0007669"/>
    <property type="project" value="TreeGrafter"/>
</dbReference>
<dbReference type="GO" id="GO:0005634">
    <property type="term" value="C:nucleus"/>
    <property type="evidence" value="ECO:0007669"/>
    <property type="project" value="UniProtKB-SubCell"/>
</dbReference>
<dbReference type="InterPro" id="IPR036236">
    <property type="entry name" value="Znf_C2H2_sf"/>
</dbReference>
<keyword evidence="6" id="KW-0805">Transcription regulation</keyword>
<evidence type="ECO:0000256" key="2">
    <source>
        <dbReference type="ARBA" id="ARBA00022723"/>
    </source>
</evidence>
<dbReference type="Proteomes" id="UP000479000">
    <property type="component" value="Unassembled WGS sequence"/>
</dbReference>
<feature type="compositionally biased region" description="Basic and acidic residues" evidence="11">
    <location>
        <begin position="226"/>
        <end position="235"/>
    </location>
</feature>
<dbReference type="GO" id="GO:0006357">
    <property type="term" value="P:regulation of transcription by RNA polymerase II"/>
    <property type="evidence" value="ECO:0007669"/>
    <property type="project" value="TreeGrafter"/>
</dbReference>
<dbReference type="PANTHER" id="PTHR45993">
    <property type="entry name" value="B-CELL LYMPHOMA/LEUKEMIA 11"/>
    <property type="match status" value="1"/>
</dbReference>